<evidence type="ECO:0000313" key="3">
    <source>
        <dbReference type="Proteomes" id="UP000198717"/>
    </source>
</evidence>
<evidence type="ECO:0000313" key="2">
    <source>
        <dbReference type="EMBL" id="SDD66941.1"/>
    </source>
</evidence>
<comment type="caution">
    <text evidence="2">The sequence shown here is derived from an EMBL/GenBank/DDBJ whole genome shotgun (WGS) entry which is preliminary data.</text>
</comment>
<evidence type="ECO:0000259" key="1">
    <source>
        <dbReference type="SMART" id="SM00635"/>
    </source>
</evidence>
<dbReference type="Gene3D" id="2.60.40.1080">
    <property type="match status" value="3"/>
</dbReference>
<dbReference type="InterPro" id="IPR003343">
    <property type="entry name" value="Big_2"/>
</dbReference>
<dbReference type="InterPro" id="IPR008964">
    <property type="entry name" value="Invasin/intimin_cell_adhesion"/>
</dbReference>
<feature type="domain" description="BIG2" evidence="1">
    <location>
        <begin position="77"/>
        <end position="148"/>
    </location>
</feature>
<name>A0ABY0MM45_9BACT</name>
<protein>
    <submittedName>
        <fullName evidence="2">Ig-like domain (Group 2)</fullName>
    </submittedName>
</protein>
<gene>
    <name evidence="2" type="ORF">SAMN04488504_102206</name>
</gene>
<feature type="domain" description="BIG2" evidence="1">
    <location>
        <begin position="236"/>
        <end position="317"/>
    </location>
</feature>
<keyword evidence="3" id="KW-1185">Reference proteome</keyword>
<accession>A0ABY0MM45</accession>
<proteinExistence type="predicted"/>
<organism evidence="2 3">
    <name type="scientific">Myxococcus virescens</name>
    <dbReference type="NCBI Taxonomy" id="83456"/>
    <lineage>
        <taxon>Bacteria</taxon>
        <taxon>Pseudomonadati</taxon>
        <taxon>Myxococcota</taxon>
        <taxon>Myxococcia</taxon>
        <taxon>Myxococcales</taxon>
        <taxon>Cystobacterineae</taxon>
        <taxon>Myxococcaceae</taxon>
        <taxon>Myxococcus</taxon>
    </lineage>
</organism>
<sequence length="319" mass="33948">MPGREAGGGRRAALNLEGPFSYAADGVGLQWGLPTHLRRRDAVKTPRIPICLPLVAVIGLLSACGPTPTTMKLEPLETKYLRTPGQTVKLAYEVFDAEGQPMSNPKLRWTSSAPDVAQVQEGLLTVRKSGKTTIGATGGKVRAALPLELTILNSLDVRAPGADFLEVGRVIKLRVVARNEQGSSLQDAMPTFRSSDETVARVEDGQLVAVRPGKATLSATLGHLSRHIAVQVVPADFARLGLNLTHHAFQRRGQSVQLQARAFNRSGVVLDTVPLEFFTSDSAVVSVSPEGRVTAVGSGRAVVSVVAGRRRTAAEFVVP</sequence>
<dbReference type="SUPFAM" id="SSF49373">
    <property type="entry name" value="Invasin/intimin cell-adhesion fragments"/>
    <property type="match status" value="2"/>
</dbReference>
<dbReference type="Proteomes" id="UP000198717">
    <property type="component" value="Unassembled WGS sequence"/>
</dbReference>
<dbReference type="SMART" id="SM00635">
    <property type="entry name" value="BID_2"/>
    <property type="match status" value="2"/>
</dbReference>
<dbReference type="EMBL" id="FNAJ01000002">
    <property type="protein sequence ID" value="SDD66941.1"/>
    <property type="molecule type" value="Genomic_DNA"/>
</dbReference>
<dbReference type="Pfam" id="PF02368">
    <property type="entry name" value="Big_2"/>
    <property type="match status" value="1"/>
</dbReference>
<reference evidence="2 3" key="1">
    <citation type="submission" date="2016-10" db="EMBL/GenBank/DDBJ databases">
        <authorList>
            <person name="Varghese N."/>
            <person name="Submissions S."/>
        </authorList>
    </citation>
    <scope>NUCLEOTIDE SEQUENCE [LARGE SCALE GENOMIC DNA]</scope>
    <source>
        <strain evidence="2 3">DSM 2260</strain>
    </source>
</reference>